<keyword evidence="2" id="KW-1185">Reference proteome</keyword>
<evidence type="ECO:0000313" key="1">
    <source>
        <dbReference type="EMBL" id="MBK5145569.1"/>
    </source>
</evidence>
<sequence>MNTQNVNTAASESSERWGAKTNILIQLTEYEGELMVMVANNRLNHCESVFVTPEQERAIDIAENISDLIASGQVTTAAQFQVINDMYQYGKVMYHAAWKMWLIDRFSSDVGINEAE</sequence>
<organism evidence="1 2">
    <name type="scientific">Limnobaculum allomyrinae</name>
    <dbReference type="NCBI Taxonomy" id="2791986"/>
    <lineage>
        <taxon>Bacteria</taxon>
        <taxon>Pseudomonadati</taxon>
        <taxon>Pseudomonadota</taxon>
        <taxon>Gammaproteobacteria</taxon>
        <taxon>Enterobacterales</taxon>
        <taxon>Budviciaceae</taxon>
        <taxon>Limnobaculum</taxon>
    </lineage>
</organism>
<proteinExistence type="predicted"/>
<evidence type="ECO:0000313" key="2">
    <source>
        <dbReference type="Proteomes" id="UP001296921"/>
    </source>
</evidence>
<dbReference type="RefSeq" id="WP_218468449.1">
    <property type="nucleotide sequence ID" value="NZ_JADRCR010000012.1"/>
</dbReference>
<gene>
    <name evidence="1" type="ORF">I2494_17965</name>
</gene>
<dbReference type="EMBL" id="JADRCR010000012">
    <property type="protein sequence ID" value="MBK5145569.1"/>
    <property type="molecule type" value="Genomic_DNA"/>
</dbReference>
<protein>
    <submittedName>
        <fullName evidence="1">Uncharacterized protein</fullName>
    </submittedName>
</protein>
<accession>A0ABS1IUZ4</accession>
<reference evidence="1 2" key="1">
    <citation type="submission" date="2020-11" db="EMBL/GenBank/DDBJ databases">
        <title>Insectihabitans protaetiae gen. nov. sp. nov. and Insectihabitans allomyrinae sp. nov., isolated from larvae of Protaetia brevitarsis seulensis and Allomyrina dichotoma, respectively.</title>
        <authorList>
            <person name="Lee S.D."/>
            <person name="Byeon Y.-S."/>
            <person name="Kim S.-M."/>
            <person name="Yang H.L."/>
            <person name="Kim I.S."/>
        </authorList>
    </citation>
    <scope>NUCLEOTIDE SEQUENCE [LARGE SCALE GENOMIC DNA]</scope>
    <source>
        <strain evidence="1 2">BWR-B9</strain>
    </source>
</reference>
<name>A0ABS1IUZ4_9GAMM</name>
<comment type="caution">
    <text evidence="1">The sequence shown here is derived from an EMBL/GenBank/DDBJ whole genome shotgun (WGS) entry which is preliminary data.</text>
</comment>
<dbReference type="Proteomes" id="UP001296921">
    <property type="component" value="Unassembled WGS sequence"/>
</dbReference>